<feature type="domain" description="HTH cro/C1-type" evidence="2">
    <location>
        <begin position="16"/>
        <end position="48"/>
    </location>
</feature>
<organism evidence="3 4">
    <name type="scientific">Streptomyces klenkii</name>
    <dbReference type="NCBI Taxonomy" id="1420899"/>
    <lineage>
        <taxon>Bacteria</taxon>
        <taxon>Bacillati</taxon>
        <taxon>Actinomycetota</taxon>
        <taxon>Actinomycetes</taxon>
        <taxon>Kitasatosporales</taxon>
        <taxon>Streptomycetaceae</taxon>
        <taxon>Streptomyces</taxon>
    </lineage>
</organism>
<dbReference type="GO" id="GO:0003677">
    <property type="term" value="F:DNA binding"/>
    <property type="evidence" value="ECO:0007669"/>
    <property type="project" value="InterPro"/>
</dbReference>
<reference evidence="3 4" key="1">
    <citation type="journal article" date="2015" name="Antonie Van Leeuwenhoek">
        <title>Streptomyces klenkii sp. nov., isolated from deep marine sediment.</title>
        <authorList>
            <person name="Veyisoglu A."/>
            <person name="Sahin N."/>
        </authorList>
    </citation>
    <scope>NUCLEOTIDE SEQUENCE [LARGE SCALE GENOMIC DNA]</scope>
    <source>
        <strain evidence="3 4">KCTC 29202</strain>
    </source>
</reference>
<protein>
    <submittedName>
        <fullName evidence="3">XRE family transcriptional regulator</fullName>
    </submittedName>
</protein>
<dbReference type="PROSITE" id="PS50943">
    <property type="entry name" value="HTH_CROC1"/>
    <property type="match status" value="1"/>
</dbReference>
<comment type="caution">
    <text evidence="3">The sequence shown here is derived from an EMBL/GenBank/DDBJ whole genome shotgun (WGS) entry which is preliminary data.</text>
</comment>
<dbReference type="SUPFAM" id="SSF47413">
    <property type="entry name" value="lambda repressor-like DNA-binding domains"/>
    <property type="match status" value="1"/>
</dbReference>
<dbReference type="Gene3D" id="1.10.260.40">
    <property type="entry name" value="lambda repressor-like DNA-binding domains"/>
    <property type="match status" value="1"/>
</dbReference>
<dbReference type="InterPro" id="IPR010982">
    <property type="entry name" value="Lambda_DNA-bd_dom_sf"/>
</dbReference>
<keyword evidence="4" id="KW-1185">Reference proteome</keyword>
<accession>A0A3B0AM38</accession>
<dbReference type="CDD" id="cd00093">
    <property type="entry name" value="HTH_XRE"/>
    <property type="match status" value="1"/>
</dbReference>
<dbReference type="InterPro" id="IPR001387">
    <property type="entry name" value="Cro/C1-type_HTH"/>
</dbReference>
<dbReference type="EMBL" id="RBAM01000024">
    <property type="protein sequence ID" value="RKN61915.1"/>
    <property type="molecule type" value="Genomic_DNA"/>
</dbReference>
<proteinExistence type="predicted"/>
<dbReference type="SMART" id="SM00530">
    <property type="entry name" value="HTH_XRE"/>
    <property type="match status" value="1"/>
</dbReference>
<dbReference type="Pfam" id="PF13560">
    <property type="entry name" value="HTH_31"/>
    <property type="match status" value="1"/>
</dbReference>
<evidence type="ECO:0000313" key="4">
    <source>
        <dbReference type="Proteomes" id="UP000270343"/>
    </source>
</evidence>
<gene>
    <name evidence="3" type="ORF">D7231_32100</name>
</gene>
<dbReference type="AlphaFoldDB" id="A0A3B0AM38"/>
<evidence type="ECO:0000313" key="3">
    <source>
        <dbReference type="EMBL" id="RKN61915.1"/>
    </source>
</evidence>
<name>A0A3B0AM38_9ACTN</name>
<evidence type="ECO:0000259" key="2">
    <source>
        <dbReference type="PROSITE" id="PS50943"/>
    </source>
</evidence>
<feature type="region of interest" description="Disordered" evidence="1">
    <location>
        <begin position="82"/>
        <end position="110"/>
    </location>
</feature>
<evidence type="ECO:0000256" key="1">
    <source>
        <dbReference type="SAM" id="MobiDB-lite"/>
    </source>
</evidence>
<dbReference type="Proteomes" id="UP000270343">
    <property type="component" value="Unassembled WGS sequence"/>
</dbReference>
<sequence>MMYGMTRDWPALADAVKSHRRALKLTQPQLAAEAGVSTSTIQKLESGRGDVLWPNEPPAVLARVEAVFGWEPDTALAILEDGAQAPPPEPRRRSAPRGPVGGGATVTPGMPLSVTSELAGADRAVVQATVVQGPGDTRFAIVWTAGADAAAEELTPEALEQWTRLNRAALGLPSGDQSDA</sequence>